<accession>A0AAD6KIQ3</accession>
<proteinExistence type="predicted"/>
<feature type="region of interest" description="Disordered" evidence="1">
    <location>
        <begin position="48"/>
        <end position="106"/>
    </location>
</feature>
<organism evidence="2 3">
    <name type="scientific">Salix udensis</name>
    <dbReference type="NCBI Taxonomy" id="889485"/>
    <lineage>
        <taxon>Eukaryota</taxon>
        <taxon>Viridiplantae</taxon>
        <taxon>Streptophyta</taxon>
        <taxon>Embryophyta</taxon>
        <taxon>Tracheophyta</taxon>
        <taxon>Spermatophyta</taxon>
        <taxon>Magnoliopsida</taxon>
        <taxon>eudicotyledons</taxon>
        <taxon>Gunneridae</taxon>
        <taxon>Pentapetalae</taxon>
        <taxon>rosids</taxon>
        <taxon>fabids</taxon>
        <taxon>Malpighiales</taxon>
        <taxon>Salicaceae</taxon>
        <taxon>Saliceae</taxon>
        <taxon>Salix</taxon>
    </lineage>
</organism>
<name>A0AAD6KIQ3_9ROSI</name>
<feature type="compositionally biased region" description="Basic and acidic residues" evidence="1">
    <location>
        <begin position="78"/>
        <end position="99"/>
    </location>
</feature>
<dbReference type="AlphaFoldDB" id="A0AAD6KIQ3"/>
<keyword evidence="3" id="KW-1185">Reference proteome</keyword>
<sequence length="283" mass="32147">MYSNIHSVKPDRNILIVAPDLRHSEEELPGERNKFSLRTSASVFSPKNVNGSSLKDIKSSSGRKRRVREPVLEDAAEDIGRIKRSPENRNPHSDTESMLERSNGSINDREMIIDDSTVKHWTDISLKFSGDTKQLLSPSIDKLNIKVIGVLQDILVNLQKVKKFEMLCSQIQPQANHLPANTVFLLVLQKTCDLSSEVRNKRIDETRSVLSKLVFERARLQLMSAKHEKLLKRAQHLSSAIQESKILKSNSIWHPSVPGEVDVNLQNLCMDTKWQKNRGIKSI</sequence>
<dbReference type="EMBL" id="JAPFFJ010000006">
    <property type="protein sequence ID" value="KAJ6424232.1"/>
    <property type="molecule type" value="Genomic_DNA"/>
</dbReference>
<evidence type="ECO:0000256" key="1">
    <source>
        <dbReference type="SAM" id="MobiDB-lite"/>
    </source>
</evidence>
<comment type="caution">
    <text evidence="2">The sequence shown here is derived from an EMBL/GenBank/DDBJ whole genome shotgun (WGS) entry which is preliminary data.</text>
</comment>
<reference evidence="2 3" key="1">
    <citation type="journal article" date="2023" name="Int. J. Mol. Sci.">
        <title>De Novo Assembly and Annotation of 11 Diverse Shrub Willow (Salix) Genomes Reveals Novel Gene Organization in Sex-Linked Regions.</title>
        <authorList>
            <person name="Hyden B."/>
            <person name="Feng K."/>
            <person name="Yates T.B."/>
            <person name="Jawdy S."/>
            <person name="Cereghino C."/>
            <person name="Smart L.B."/>
            <person name="Muchero W."/>
        </authorList>
    </citation>
    <scope>NUCLEOTIDE SEQUENCE [LARGE SCALE GENOMIC DNA]</scope>
    <source>
        <tissue evidence="2">Shoot tip</tissue>
    </source>
</reference>
<dbReference type="PANTHER" id="PTHR35707">
    <property type="entry name" value="OS06G0608100 PROTEIN"/>
    <property type="match status" value="1"/>
</dbReference>
<evidence type="ECO:0000313" key="2">
    <source>
        <dbReference type="EMBL" id="KAJ6424232.1"/>
    </source>
</evidence>
<dbReference type="Proteomes" id="UP001162972">
    <property type="component" value="Chromosome 16"/>
</dbReference>
<gene>
    <name evidence="2" type="ORF">OIU84_025085</name>
</gene>
<evidence type="ECO:0000313" key="3">
    <source>
        <dbReference type="Proteomes" id="UP001162972"/>
    </source>
</evidence>
<protein>
    <submittedName>
        <fullName evidence="2">Uncharacterized protein</fullName>
    </submittedName>
</protein>
<dbReference type="PANTHER" id="PTHR35707:SF1">
    <property type="entry name" value="SPC7 KINETOCHORE PROTEIN DOMAIN-CONTAINING PROTEIN"/>
    <property type="match status" value="1"/>
</dbReference>